<evidence type="ECO:0000313" key="2">
    <source>
        <dbReference type="EMBL" id="UOK70154.1"/>
    </source>
</evidence>
<dbReference type="KEGG" id="apol:K9D25_15655"/>
<reference evidence="2" key="1">
    <citation type="submission" date="2021-09" db="EMBL/GenBank/DDBJ databases">
        <title>Network and meta-omics reveal the key degrader and cooperation patterns in an efficient 1,4-dioxane-degrading microbial community.</title>
        <authorList>
            <person name="Dai C."/>
        </authorList>
    </citation>
    <scope>NUCLEOTIDE SEQUENCE</scope>
    <source>
        <strain evidence="2">ZM13</strain>
    </source>
</reference>
<evidence type="ECO:0000313" key="3">
    <source>
        <dbReference type="Proteomes" id="UP000831684"/>
    </source>
</evidence>
<gene>
    <name evidence="2" type="ORF">K9D25_15655</name>
</gene>
<dbReference type="AlphaFoldDB" id="A0A9E6ZR04"/>
<accession>A0A9E6ZR04</accession>
<feature type="compositionally biased region" description="Basic residues" evidence="1">
    <location>
        <begin position="49"/>
        <end position="58"/>
    </location>
</feature>
<dbReference type="RefSeq" id="WP_244376555.1">
    <property type="nucleotide sequence ID" value="NZ_CP083239.1"/>
</dbReference>
<sequence length="132" mass="14576">MADVIGSTCMRPPGLRDFCMTVTSPMAKSTLAGSNGRALPARRPDKMSHRAAARKSGRMRPMMSASMSREMSITRSSASGSMSSSHAGSCTGIFQTRWARRRIRRRICNSRFTLAFDSSLPFRPFVPRRVAT</sequence>
<organism evidence="2 3">
    <name type="scientific">Ancylobacter polymorphus</name>
    <dbReference type="NCBI Taxonomy" id="223390"/>
    <lineage>
        <taxon>Bacteria</taxon>
        <taxon>Pseudomonadati</taxon>
        <taxon>Pseudomonadota</taxon>
        <taxon>Alphaproteobacteria</taxon>
        <taxon>Hyphomicrobiales</taxon>
        <taxon>Xanthobacteraceae</taxon>
        <taxon>Ancylobacter</taxon>
    </lineage>
</organism>
<feature type="compositionally biased region" description="Low complexity" evidence="1">
    <location>
        <begin position="59"/>
        <end position="86"/>
    </location>
</feature>
<evidence type="ECO:0000256" key="1">
    <source>
        <dbReference type="SAM" id="MobiDB-lite"/>
    </source>
</evidence>
<dbReference type="Proteomes" id="UP000831684">
    <property type="component" value="Chromosome"/>
</dbReference>
<feature type="region of interest" description="Disordered" evidence="1">
    <location>
        <begin position="30"/>
        <end position="86"/>
    </location>
</feature>
<name>A0A9E6ZR04_9HYPH</name>
<protein>
    <submittedName>
        <fullName evidence="2">Uncharacterized protein</fullName>
    </submittedName>
</protein>
<proteinExistence type="predicted"/>
<dbReference type="EMBL" id="CP083239">
    <property type="protein sequence ID" value="UOK70154.1"/>
    <property type="molecule type" value="Genomic_DNA"/>
</dbReference>